<reference evidence="4 5" key="1">
    <citation type="submission" date="2016-02" db="EMBL/GenBank/DDBJ databases">
        <title>Complete Genome Sequence of Weissella jogaejeotgali FOL01.</title>
        <authorList>
            <person name="Lee J.-H."/>
            <person name="Ku H.-J."/>
        </authorList>
    </citation>
    <scope>NUCLEOTIDE SEQUENCE [LARGE SCALE GENOMIC DNA]</scope>
    <source>
        <strain evidence="4 5">FOL01</strain>
    </source>
</reference>
<dbReference type="Proteomes" id="UP000185473">
    <property type="component" value="Chromosome"/>
</dbReference>
<dbReference type="InterPro" id="IPR036754">
    <property type="entry name" value="YbaK/aa-tRNA-synt-asso_dom_sf"/>
</dbReference>
<feature type="domain" description="YbaK/aminoacyl-tRNA synthetase-associated" evidence="3">
    <location>
        <begin position="28"/>
        <end position="152"/>
    </location>
</feature>
<dbReference type="EMBL" id="CP014332">
    <property type="protein sequence ID" value="APS40922.1"/>
    <property type="molecule type" value="Genomic_DNA"/>
</dbReference>
<keyword evidence="2" id="KW-0648">Protein biosynthesis</keyword>
<dbReference type="Gene3D" id="3.90.960.10">
    <property type="entry name" value="YbaK/aminoacyl-tRNA synthetase-associated domain"/>
    <property type="match status" value="1"/>
</dbReference>
<dbReference type="SUPFAM" id="SSF55826">
    <property type="entry name" value="YbaK/ProRS associated domain"/>
    <property type="match status" value="1"/>
</dbReference>
<sequence>MTLSTYEEAIDFLRGNDIQYNEVKHDAVWTMAEASQLELPNDTVIKNLFLKKRKTAEYFLCVVVGHKKIDFKTLAPQLQLSRNKLNFANEMDLADVLGLKPGFVTPLGLPHDKKQQVTVLLDKELQNVDAIGIHPNTNTATVFIKYEDLLKLITRSQHEMVVVDFD</sequence>
<accession>A0A1L6R8V1</accession>
<dbReference type="GO" id="GO:0002161">
    <property type="term" value="F:aminoacyl-tRNA deacylase activity"/>
    <property type="evidence" value="ECO:0007669"/>
    <property type="project" value="InterPro"/>
</dbReference>
<dbReference type="PANTHER" id="PTHR31423:SF3">
    <property type="entry name" value="PROLYL-TRNA SYNTHETASE ASSOCIATED DOMAIN-CONTAINING PROTEIN 1-RELATED"/>
    <property type="match status" value="1"/>
</dbReference>
<evidence type="ECO:0000256" key="1">
    <source>
        <dbReference type="ARBA" id="ARBA00010201"/>
    </source>
</evidence>
<name>A0A1L6R8V1_9LACO</name>
<dbReference type="RefSeq" id="WP_075268784.1">
    <property type="nucleotide sequence ID" value="NZ_CP014332.1"/>
</dbReference>
<dbReference type="Pfam" id="PF04073">
    <property type="entry name" value="tRNA_edit"/>
    <property type="match status" value="1"/>
</dbReference>
<evidence type="ECO:0000256" key="2">
    <source>
        <dbReference type="ARBA" id="ARBA00022917"/>
    </source>
</evidence>
<keyword evidence="5" id="KW-1185">Reference proteome</keyword>
<dbReference type="OrthoDB" id="9798587at2"/>
<dbReference type="InterPro" id="IPR007214">
    <property type="entry name" value="YbaK/aa-tRNA-synth-assoc-dom"/>
</dbReference>
<evidence type="ECO:0000313" key="4">
    <source>
        <dbReference type="EMBL" id="APS40922.1"/>
    </source>
</evidence>
<dbReference type="PANTHER" id="PTHR31423">
    <property type="entry name" value="YBAK DOMAIN-CONTAINING PROTEIN"/>
    <property type="match status" value="1"/>
</dbReference>
<dbReference type="STRING" id="1631871.FOL01_0063"/>
<gene>
    <name evidence="4" type="ORF">FOL01_0063</name>
</gene>
<dbReference type="KEGG" id="wjo:FOL01_0063"/>
<evidence type="ECO:0000313" key="5">
    <source>
        <dbReference type="Proteomes" id="UP000185473"/>
    </source>
</evidence>
<dbReference type="GO" id="GO:0006412">
    <property type="term" value="P:translation"/>
    <property type="evidence" value="ECO:0007669"/>
    <property type="project" value="UniProtKB-KW"/>
</dbReference>
<organism evidence="4 5">
    <name type="scientific">Weissella jogaejeotgali</name>
    <dbReference type="NCBI Taxonomy" id="1631871"/>
    <lineage>
        <taxon>Bacteria</taxon>
        <taxon>Bacillati</taxon>
        <taxon>Bacillota</taxon>
        <taxon>Bacilli</taxon>
        <taxon>Lactobacillales</taxon>
        <taxon>Lactobacillaceae</taxon>
        <taxon>Weissella</taxon>
    </lineage>
</organism>
<dbReference type="InterPro" id="IPR040285">
    <property type="entry name" value="ProX/PRXD1"/>
</dbReference>
<proteinExistence type="inferred from homology"/>
<dbReference type="AlphaFoldDB" id="A0A1L6R8V1"/>
<protein>
    <submittedName>
        <fullName evidence="4">Aminoacyl-tRNA editing enzymes YbaK, ProX</fullName>
    </submittedName>
</protein>
<evidence type="ECO:0000259" key="3">
    <source>
        <dbReference type="Pfam" id="PF04073"/>
    </source>
</evidence>
<comment type="similarity">
    <text evidence="1">Belongs to the PRORSD1 family.</text>
</comment>